<evidence type="ECO:0000256" key="2">
    <source>
        <dbReference type="ARBA" id="ARBA00022692"/>
    </source>
</evidence>
<feature type="transmembrane region" description="Helical" evidence="10">
    <location>
        <begin position="947"/>
        <end position="970"/>
    </location>
</feature>
<keyword evidence="7" id="KW-0675">Receptor</keyword>
<evidence type="ECO:0000256" key="6">
    <source>
        <dbReference type="ARBA" id="ARBA00023136"/>
    </source>
</evidence>
<evidence type="ECO:0000259" key="11">
    <source>
        <dbReference type="PROSITE" id="PS50227"/>
    </source>
</evidence>
<keyword evidence="6 10" id="KW-0472">Membrane</keyword>
<dbReference type="Pfam" id="PF00002">
    <property type="entry name" value="7tm_2"/>
    <property type="match status" value="1"/>
</dbReference>
<organism evidence="13 14">
    <name type="scientific">Varroa destructor</name>
    <name type="common">Honeybee mite</name>
    <dbReference type="NCBI Taxonomy" id="109461"/>
    <lineage>
        <taxon>Eukaryota</taxon>
        <taxon>Metazoa</taxon>
        <taxon>Ecdysozoa</taxon>
        <taxon>Arthropoda</taxon>
        <taxon>Chelicerata</taxon>
        <taxon>Arachnida</taxon>
        <taxon>Acari</taxon>
        <taxon>Parasitiformes</taxon>
        <taxon>Mesostigmata</taxon>
        <taxon>Gamasina</taxon>
        <taxon>Dermanyssoidea</taxon>
        <taxon>Varroidae</taxon>
        <taxon>Varroa</taxon>
    </lineage>
</organism>
<keyword evidence="5" id="KW-0297">G-protein coupled receptor</keyword>
<dbReference type="SUPFAM" id="SSF111418">
    <property type="entry name" value="Hormone receptor domain"/>
    <property type="match status" value="1"/>
</dbReference>
<evidence type="ECO:0000256" key="9">
    <source>
        <dbReference type="SAM" id="MobiDB-lite"/>
    </source>
</evidence>
<dbReference type="InterPro" id="IPR000832">
    <property type="entry name" value="GPCR_2_secretin-like"/>
</dbReference>
<feature type="domain" description="G-protein coupled receptors family 2 profile 1" evidence="11">
    <location>
        <begin position="429"/>
        <end position="503"/>
    </location>
</feature>
<dbReference type="Gene3D" id="2.60.220.50">
    <property type="match status" value="1"/>
</dbReference>
<dbReference type="OrthoDB" id="6437696at2759"/>
<dbReference type="GO" id="GO:0004930">
    <property type="term" value="F:G protein-coupled receptor activity"/>
    <property type="evidence" value="ECO:0007669"/>
    <property type="project" value="UniProtKB-KW"/>
</dbReference>
<dbReference type="KEGG" id="vde:111250760"/>
<evidence type="ECO:0000313" key="14">
    <source>
        <dbReference type="Proteomes" id="UP000594260"/>
    </source>
</evidence>
<feature type="transmembrane region" description="Helical" evidence="10">
    <location>
        <begin position="801"/>
        <end position="824"/>
    </location>
</feature>
<feature type="transmembrane region" description="Helical" evidence="10">
    <location>
        <begin position="836"/>
        <end position="859"/>
    </location>
</feature>
<proteinExistence type="predicted"/>
<dbReference type="PRINTS" id="PR00249">
    <property type="entry name" value="GPCRSECRETIN"/>
</dbReference>
<evidence type="ECO:0000256" key="7">
    <source>
        <dbReference type="ARBA" id="ARBA00023170"/>
    </source>
</evidence>
<dbReference type="Proteomes" id="UP000594260">
    <property type="component" value="Unplaced"/>
</dbReference>
<feature type="transmembrane region" description="Helical" evidence="10">
    <location>
        <begin position="906"/>
        <end position="927"/>
    </location>
</feature>
<protein>
    <submittedName>
        <fullName evidence="13">Uncharacterized protein</fullName>
    </submittedName>
</protein>
<keyword evidence="2 10" id="KW-0812">Transmembrane</keyword>
<comment type="subcellular location">
    <subcellularLocation>
        <location evidence="1">Membrane</location>
        <topology evidence="1">Multi-pass membrane protein</topology>
    </subcellularLocation>
</comment>
<dbReference type="GO" id="GO:0007166">
    <property type="term" value="P:cell surface receptor signaling pathway"/>
    <property type="evidence" value="ECO:0007669"/>
    <property type="project" value="InterPro"/>
</dbReference>
<dbReference type="PANTHER" id="PTHR12011:SF347">
    <property type="entry name" value="FI21270P1-RELATED"/>
    <property type="match status" value="1"/>
</dbReference>
<evidence type="ECO:0000256" key="4">
    <source>
        <dbReference type="ARBA" id="ARBA00022989"/>
    </source>
</evidence>
<dbReference type="RefSeq" id="XP_022662191.1">
    <property type="nucleotide sequence ID" value="XM_022806456.1"/>
</dbReference>
<evidence type="ECO:0000259" key="12">
    <source>
        <dbReference type="PROSITE" id="PS50261"/>
    </source>
</evidence>
<name>A0A7M7K627_VARDE</name>
<evidence type="ECO:0000256" key="1">
    <source>
        <dbReference type="ARBA" id="ARBA00004141"/>
    </source>
</evidence>
<dbReference type="EnsemblMetazoa" id="XM_022806456">
    <property type="protein sequence ID" value="XP_022662191"/>
    <property type="gene ID" value="LOC111250760"/>
</dbReference>
<dbReference type="InterPro" id="IPR036445">
    <property type="entry name" value="GPCR_2_extracell_dom_sf"/>
</dbReference>
<evidence type="ECO:0000313" key="13">
    <source>
        <dbReference type="EnsemblMetazoa" id="XP_022662191"/>
    </source>
</evidence>
<keyword evidence="3" id="KW-0732">Signal</keyword>
<dbReference type="InParanoid" id="A0A7M7K627"/>
<dbReference type="PROSITE" id="PS50261">
    <property type="entry name" value="G_PROTEIN_RECEP_F2_4"/>
    <property type="match status" value="1"/>
</dbReference>
<feature type="transmembrane region" description="Helical" evidence="10">
    <location>
        <begin position="990"/>
        <end position="1012"/>
    </location>
</feature>
<dbReference type="AlphaFoldDB" id="A0A7M7K627"/>
<sequence>MSLFLTMGREIRTPTMRYIRNIRCAFPDQTPVIAIAALVVGTVQSATTSNGVTAPVKEMPYHGTDSWTWCPFNVHYIQQMETYAKADERCRRAGGSLPRRSLDQIICLVRFFDDSGQPELASHFSGGEKSNIRKHLDELDRIWFLHDNEHKQHVKRTSSDEKRQVACTTPVSSKPGACNFSVIVHYDLLSFVNAQNRCAGNNSRLPFRAAKDEVQCFKDHFPDINLTWFEGRRPDLFETRSGDRCSLSNPSLEKSCPEDLRFICISQRWKPDPSVPQFPIVQETVTSVNDDDKTNKFATIEKEQRSSYEQLDPFDEDKQLPPYNRPVSLRGLDGDSLILPIRGSAQHALDICFNRTESKLKVLDVGHSKEFYLKIVGSIPQDLIKTLSTDQKGQEMILWAMPRRGKNLSICPVVVVNLGRREVKKSVSHCTNYFTILCETRSCPPIREDYPNLSIPWRRTPAGKKSFRFCSSIRADYTGSITKICSPQGYWETSHNVSCIASTRVDGFKHRIFILKNFDRQSQFIRDELAKYDDALDIVFNTREEVAKNLTELISGPEEAENKTKKFMQEVMQTVVNRVTSRKDFSQACQIGREFLMRFGEKLERNQTVSSDKELAPASSNIAFALTKVSFGSTTTSQLEKSAAIPRRLLSEVAGSLVEVSGKFDPSQPSVVMGHIVMDKLSEDAMAPRGSEAFPTRAMVNTPVVEFFIAEGSLRKALKFSDSKIRISFKHNRVKKARDQMKCVFYDTENLVYSGYGCQYESERSTSEFTVCVCNHTTSYAALLLPSGTQLSLVQLKFLEYMTVIGMPLSIFSLAICIVIFTFVRQQQQQHEQRNMIHQNLCISLLLGDVLLLVASYGINKFQDCTLLGALVHLAFLSALCWMGLEGVHIIHVMWIVFVRSNIPTALYYVLGYLTPLAIVAATFWGFEEPYDRTAQLCFLTRENFAIFTFIVPLVVVVCTNLLAISVVFYRMRTVKSARDEDLVRSACKWARGVAVLVPLLGLPWLVGLFMYSQDPYVVVGAAFLFNVFLVLQGPGIFLCQVWFNNKKRDSVARYLGNRGHLAGHIARLFARSKEGQNSSTKSSKVLSKSSNSLRTDLANVTLGSRWSASKHQATSPPDLEN</sequence>
<dbReference type="InterPro" id="IPR017981">
    <property type="entry name" value="GPCR_2-like_7TM"/>
</dbReference>
<evidence type="ECO:0000256" key="5">
    <source>
        <dbReference type="ARBA" id="ARBA00023040"/>
    </source>
</evidence>
<dbReference type="InterPro" id="IPR046338">
    <property type="entry name" value="GAIN_dom_sf"/>
</dbReference>
<dbReference type="GO" id="GO:0005886">
    <property type="term" value="C:plasma membrane"/>
    <property type="evidence" value="ECO:0007669"/>
    <property type="project" value="TreeGrafter"/>
</dbReference>
<dbReference type="PROSITE" id="PS50227">
    <property type="entry name" value="G_PROTEIN_RECEP_F2_3"/>
    <property type="match status" value="1"/>
</dbReference>
<dbReference type="Gene3D" id="1.20.1070.10">
    <property type="entry name" value="Rhodopsin 7-helix transmembrane proteins"/>
    <property type="match status" value="1"/>
</dbReference>
<reference evidence="13" key="1">
    <citation type="submission" date="2021-01" db="UniProtKB">
        <authorList>
            <consortium name="EnsemblMetazoa"/>
        </authorList>
    </citation>
    <scope>IDENTIFICATION</scope>
</reference>
<feature type="transmembrane region" description="Helical" evidence="10">
    <location>
        <begin position="871"/>
        <end position="899"/>
    </location>
</feature>
<dbReference type="Pfam" id="PF01825">
    <property type="entry name" value="GPS"/>
    <property type="match status" value="1"/>
</dbReference>
<evidence type="ECO:0000256" key="3">
    <source>
        <dbReference type="ARBA" id="ARBA00022729"/>
    </source>
</evidence>
<keyword evidence="8" id="KW-0807">Transducer</keyword>
<dbReference type="InterPro" id="IPR001879">
    <property type="entry name" value="GPCR_2_extracellular_dom"/>
</dbReference>
<dbReference type="GeneID" id="111250760"/>
<keyword evidence="4 10" id="KW-1133">Transmembrane helix</keyword>
<evidence type="ECO:0000256" key="8">
    <source>
        <dbReference type="ARBA" id="ARBA00023224"/>
    </source>
</evidence>
<feature type="transmembrane region" description="Helical" evidence="10">
    <location>
        <begin position="1018"/>
        <end position="1044"/>
    </location>
</feature>
<dbReference type="PANTHER" id="PTHR12011">
    <property type="entry name" value="ADHESION G-PROTEIN COUPLED RECEPTOR"/>
    <property type="match status" value="1"/>
</dbReference>
<feature type="region of interest" description="Disordered" evidence="9">
    <location>
        <begin position="303"/>
        <end position="323"/>
    </location>
</feature>
<keyword evidence="14" id="KW-1185">Reference proteome</keyword>
<feature type="domain" description="G-protein coupled receptors family 2 profile 2" evidence="12">
    <location>
        <begin position="799"/>
        <end position="1045"/>
    </location>
</feature>
<dbReference type="InterPro" id="IPR000203">
    <property type="entry name" value="GPS"/>
</dbReference>
<accession>A0A7M7K627</accession>
<evidence type="ECO:0000256" key="10">
    <source>
        <dbReference type="SAM" id="Phobius"/>
    </source>
</evidence>